<dbReference type="SUPFAM" id="SSF54695">
    <property type="entry name" value="POZ domain"/>
    <property type="match status" value="1"/>
</dbReference>
<dbReference type="GO" id="GO:0005737">
    <property type="term" value="C:cytoplasm"/>
    <property type="evidence" value="ECO:0007669"/>
    <property type="project" value="TreeGrafter"/>
</dbReference>
<evidence type="ECO:0000259" key="5">
    <source>
        <dbReference type="PROSITE" id="PS50097"/>
    </source>
</evidence>
<dbReference type="CDD" id="cd18186">
    <property type="entry name" value="BTB_POZ_ZBTB_KLHL-like"/>
    <property type="match status" value="1"/>
</dbReference>
<dbReference type="Proteomes" id="UP000612055">
    <property type="component" value="Unassembled WGS sequence"/>
</dbReference>
<dbReference type="AlphaFoldDB" id="A0A836C5U6"/>
<evidence type="ECO:0000256" key="2">
    <source>
        <dbReference type="ARBA" id="ARBA00022737"/>
    </source>
</evidence>
<comment type="caution">
    <text evidence="6">The sequence shown here is derived from an EMBL/GenBank/DDBJ whole genome shotgun (WGS) entry which is preliminary data.</text>
</comment>
<dbReference type="PROSITE" id="PS50097">
    <property type="entry name" value="BTB"/>
    <property type="match status" value="1"/>
</dbReference>
<dbReference type="PANTHER" id="PTHR46231:SF1">
    <property type="entry name" value="ANKYRIN REPEAT AND BTB_POZ DOMAIN-CONTAINING PROTEIN 1"/>
    <property type="match status" value="1"/>
</dbReference>
<dbReference type="InterPro" id="IPR011042">
    <property type="entry name" value="6-blade_b-propeller_TolB-like"/>
</dbReference>
<dbReference type="Gene3D" id="2.120.10.30">
    <property type="entry name" value="TolB, C-terminal domain"/>
    <property type="match status" value="2"/>
</dbReference>
<protein>
    <recommendedName>
        <fullName evidence="5">BTB domain-containing protein</fullName>
    </recommendedName>
</protein>
<evidence type="ECO:0000313" key="6">
    <source>
        <dbReference type="EMBL" id="KAG2500428.1"/>
    </source>
</evidence>
<name>A0A836C5U6_9CHLO</name>
<comment type="pathway">
    <text evidence="1">Protein modification; protein ubiquitination.</text>
</comment>
<feature type="region of interest" description="Disordered" evidence="4">
    <location>
        <begin position="334"/>
        <end position="353"/>
    </location>
</feature>
<evidence type="ECO:0000313" key="7">
    <source>
        <dbReference type="Proteomes" id="UP000612055"/>
    </source>
</evidence>
<feature type="domain" description="BTB" evidence="5">
    <location>
        <begin position="438"/>
        <end position="505"/>
    </location>
</feature>
<keyword evidence="7" id="KW-1185">Reference proteome</keyword>
<gene>
    <name evidence="6" type="ORF">HYH03_001997</name>
</gene>
<sequence>MSGREQYFQCRLEVTSILGVGSRLLPGTTLSAPKAQALVVTESGEFLPLEGGDTDAHGPLRLGPPLELLSTTSPKDPEPQLMPPAQQEFPQGQHNSPRRSPRAAAPALSRWRPCSDVPYSYVAANPVDGSFFCLEGFSVLRVSGADLVERVAGDMYEDSGGDGPGSEASFRVPHFLTCDSYGTLYLADGPEVRAVYTGAQAVEAAARARAQPANGDGGGEDPPSYVSTLPFQADMDIWGLAYDPCAHALVFASKTALYRWALERRGQAQGQGQEQEERREEGQEQAGPGAPVLFAGREGRVGGADGRGAQARFRDIRGLAADACGCVYVVEGEGSPYEDEDDEDEDEQEETTAVRRVAPDGSVTTLVAGLAGEWDRPAVLPNGCLALCCYAENALMLLDLRLRPLPLCAPAANAGAHPARSLPSDLGALLDGEAEGTSDLTITVADRRFAVHRLILSARCDYFKQRLTGHFADGAATELSLPDADPAAFELLLRFVYTGRADIPPALAQSVAELADRLLLPELCRAAQGVMLAGVTAESVVDSLLWAERHGGIFSHLHAGLRAWYLQHQVEVLEHARESLERLSAESPRLMVELLAEGLGQWSPLKERRR</sequence>
<dbReference type="Pfam" id="PF00651">
    <property type="entry name" value="BTB"/>
    <property type="match status" value="1"/>
</dbReference>
<dbReference type="Gene3D" id="3.30.710.10">
    <property type="entry name" value="Potassium Channel Kv1.1, Chain A"/>
    <property type="match status" value="1"/>
</dbReference>
<keyword evidence="3" id="KW-0040">ANK repeat</keyword>
<evidence type="ECO:0000256" key="1">
    <source>
        <dbReference type="ARBA" id="ARBA00004906"/>
    </source>
</evidence>
<organism evidence="6 7">
    <name type="scientific">Edaphochlamys debaryana</name>
    <dbReference type="NCBI Taxonomy" id="47281"/>
    <lineage>
        <taxon>Eukaryota</taxon>
        <taxon>Viridiplantae</taxon>
        <taxon>Chlorophyta</taxon>
        <taxon>core chlorophytes</taxon>
        <taxon>Chlorophyceae</taxon>
        <taxon>CS clade</taxon>
        <taxon>Chlamydomonadales</taxon>
        <taxon>Chlamydomonadales incertae sedis</taxon>
        <taxon>Edaphochlamys</taxon>
    </lineage>
</organism>
<feature type="region of interest" description="Disordered" evidence="4">
    <location>
        <begin position="49"/>
        <end position="107"/>
    </location>
</feature>
<feature type="region of interest" description="Disordered" evidence="4">
    <location>
        <begin position="267"/>
        <end position="307"/>
    </location>
</feature>
<dbReference type="PANTHER" id="PTHR46231">
    <property type="entry name" value="ANKYRIN REPEAT AND BTB/POZ DOMAIN-CONTAINING PROTEIN 1"/>
    <property type="match status" value="1"/>
</dbReference>
<dbReference type="InterPro" id="IPR044515">
    <property type="entry name" value="ABTB1"/>
</dbReference>
<dbReference type="SUPFAM" id="SSF63829">
    <property type="entry name" value="Calcium-dependent phosphotriesterase"/>
    <property type="match status" value="1"/>
</dbReference>
<dbReference type="OrthoDB" id="684045at2759"/>
<feature type="compositionally biased region" description="Low complexity" evidence="4">
    <location>
        <begin position="59"/>
        <end position="69"/>
    </location>
</feature>
<keyword evidence="2" id="KW-0677">Repeat</keyword>
<reference evidence="6" key="1">
    <citation type="journal article" date="2020" name="bioRxiv">
        <title>Comparative genomics of Chlamydomonas.</title>
        <authorList>
            <person name="Craig R.J."/>
            <person name="Hasan A.R."/>
            <person name="Ness R.W."/>
            <person name="Keightley P.D."/>
        </authorList>
    </citation>
    <scope>NUCLEOTIDE SEQUENCE</scope>
    <source>
        <strain evidence="6">CCAP 11/70</strain>
    </source>
</reference>
<dbReference type="InterPro" id="IPR011333">
    <property type="entry name" value="SKP1/BTB/POZ_sf"/>
</dbReference>
<feature type="compositionally biased region" description="Acidic residues" evidence="4">
    <location>
        <begin position="336"/>
        <end position="350"/>
    </location>
</feature>
<dbReference type="GO" id="GO:0000151">
    <property type="term" value="C:ubiquitin ligase complex"/>
    <property type="evidence" value="ECO:0007669"/>
    <property type="project" value="TreeGrafter"/>
</dbReference>
<proteinExistence type="predicted"/>
<evidence type="ECO:0000256" key="3">
    <source>
        <dbReference type="ARBA" id="ARBA00023043"/>
    </source>
</evidence>
<accession>A0A836C5U6</accession>
<dbReference type="InterPro" id="IPR000210">
    <property type="entry name" value="BTB/POZ_dom"/>
</dbReference>
<evidence type="ECO:0000256" key="4">
    <source>
        <dbReference type="SAM" id="MobiDB-lite"/>
    </source>
</evidence>
<dbReference type="SMART" id="SM00225">
    <property type="entry name" value="BTB"/>
    <property type="match status" value="1"/>
</dbReference>
<dbReference type="EMBL" id="JAEHOE010000004">
    <property type="protein sequence ID" value="KAG2500428.1"/>
    <property type="molecule type" value="Genomic_DNA"/>
</dbReference>